<evidence type="ECO:0000259" key="10">
    <source>
        <dbReference type="PROSITE" id="PS50850"/>
    </source>
</evidence>
<sequence length="571" mass="60105">MDTSSITSPSSFASSPSPLPVEPTRDQARSAVAAGSGGHGGPGGRGGHPGGVAANAATPRNASASDWIAVAAGALGALLATLDISITNSALPQIQGQIGASGTEGTWISTGYLMSEIVMIPLAAWLTRVLGLRRFLMLNAVFFTLFSMMCGASSSLAEMIVGRIGQGFAGGAMIPTAQMIIRTRLPRHQMPVGMAMFGLIVLLGPLLGPVVGGWLTENANWRWCFFLNLPISATIVTLLMLGLKREPTHLQAFFKADWLGIVGLTIGLSTLTVVLEEGQRERWFDSPLIVWLSIVSAIGIAMMLVAQFTAEKPIVKLSLLGNRNYASVIYIVFTVGAGLYGVSYLLPQFLATIAGYNAQQSGNIMLLSGLPAFLMMPFLPRLISRVDIRLLVILGLLCFFASCMLDIDLTAQSVGHDFTMSQLLRGVGQMLAMMPLNQASMAAVEAQDAGDAAGLYNMARNLGGSVGLALLGTLIDRRTAYHDAMLRETITANSSLGQAHLAANAASFFAQTGDSVHAQLQATAQLAAEIAQQASVMTFSETFYALGIALLLCVPLALLLKQPTGFSSGGH</sequence>
<keyword evidence="4" id="KW-1003">Cell membrane</keyword>
<evidence type="ECO:0000256" key="8">
    <source>
        <dbReference type="SAM" id="MobiDB-lite"/>
    </source>
</evidence>
<feature type="compositionally biased region" description="Low complexity" evidence="8">
    <location>
        <begin position="1"/>
        <end position="16"/>
    </location>
</feature>
<dbReference type="PANTHER" id="PTHR42718:SF9">
    <property type="entry name" value="MAJOR FACILITATOR SUPERFAMILY MULTIDRUG TRANSPORTER MFSC"/>
    <property type="match status" value="1"/>
</dbReference>
<dbReference type="Proteomes" id="UP000384354">
    <property type="component" value="Unassembled WGS sequence"/>
</dbReference>
<keyword evidence="7 9" id="KW-0472">Membrane</keyword>
<dbReference type="NCBIfam" id="TIGR00711">
    <property type="entry name" value="efflux_EmrB"/>
    <property type="match status" value="1"/>
</dbReference>
<evidence type="ECO:0000313" key="11">
    <source>
        <dbReference type="EMBL" id="VVE08037.1"/>
    </source>
</evidence>
<feature type="domain" description="Major facilitator superfamily (MFS) profile" evidence="10">
    <location>
        <begin position="69"/>
        <end position="565"/>
    </location>
</feature>
<evidence type="ECO:0000256" key="5">
    <source>
        <dbReference type="ARBA" id="ARBA00022692"/>
    </source>
</evidence>
<feature type="transmembrane region" description="Helical" evidence="9">
    <location>
        <begin position="106"/>
        <end position="126"/>
    </location>
</feature>
<feature type="transmembrane region" description="Helical" evidence="9">
    <location>
        <begin position="193"/>
        <end position="214"/>
    </location>
</feature>
<feature type="transmembrane region" description="Helical" evidence="9">
    <location>
        <begin position="220"/>
        <end position="241"/>
    </location>
</feature>
<dbReference type="CDD" id="cd17503">
    <property type="entry name" value="MFS_LmrB_MDR_like"/>
    <property type="match status" value="1"/>
</dbReference>
<protein>
    <submittedName>
        <fullName evidence="11">EmrB/QacA subfamily drug resistance transporter</fullName>
    </submittedName>
</protein>
<dbReference type="GO" id="GO:0022857">
    <property type="term" value="F:transmembrane transporter activity"/>
    <property type="evidence" value="ECO:0007669"/>
    <property type="project" value="InterPro"/>
</dbReference>
<feature type="transmembrane region" description="Helical" evidence="9">
    <location>
        <begin position="542"/>
        <end position="560"/>
    </location>
</feature>
<feature type="transmembrane region" description="Helical" evidence="9">
    <location>
        <begin position="135"/>
        <end position="154"/>
    </location>
</feature>
<evidence type="ECO:0000256" key="9">
    <source>
        <dbReference type="SAM" id="Phobius"/>
    </source>
</evidence>
<feature type="region of interest" description="Disordered" evidence="8">
    <location>
        <begin position="1"/>
        <end position="56"/>
    </location>
</feature>
<feature type="transmembrane region" description="Helical" evidence="9">
    <location>
        <begin position="327"/>
        <end position="346"/>
    </location>
</feature>
<comment type="similarity">
    <text evidence="2">Belongs to the major facilitator superfamily. EmrB family.</text>
</comment>
<dbReference type="RefSeq" id="WP_150563444.1">
    <property type="nucleotide sequence ID" value="NZ_CABPSL010000008.1"/>
</dbReference>
<feature type="transmembrane region" description="Helical" evidence="9">
    <location>
        <begin position="388"/>
        <end position="407"/>
    </location>
</feature>
<evidence type="ECO:0000313" key="12">
    <source>
        <dbReference type="Proteomes" id="UP000384354"/>
    </source>
</evidence>
<proteinExistence type="inferred from homology"/>
<keyword evidence="5 9" id="KW-0812">Transmembrane</keyword>
<dbReference type="InterPro" id="IPR004638">
    <property type="entry name" value="EmrB-like"/>
</dbReference>
<feature type="transmembrane region" description="Helical" evidence="9">
    <location>
        <begin position="253"/>
        <end position="275"/>
    </location>
</feature>
<keyword evidence="6 9" id="KW-1133">Transmembrane helix</keyword>
<keyword evidence="3" id="KW-0813">Transport</keyword>
<dbReference type="Gene3D" id="1.20.1720.10">
    <property type="entry name" value="Multidrug resistance protein D"/>
    <property type="match status" value="1"/>
</dbReference>
<evidence type="ECO:0000256" key="3">
    <source>
        <dbReference type="ARBA" id="ARBA00022448"/>
    </source>
</evidence>
<evidence type="ECO:0000256" key="6">
    <source>
        <dbReference type="ARBA" id="ARBA00022989"/>
    </source>
</evidence>
<comment type="subcellular location">
    <subcellularLocation>
        <location evidence="1">Cell membrane</location>
        <topology evidence="1">Multi-pass membrane protein</topology>
    </subcellularLocation>
</comment>
<dbReference type="InterPro" id="IPR020846">
    <property type="entry name" value="MFS_dom"/>
</dbReference>
<name>A0A5E4V702_9BURK</name>
<evidence type="ECO:0000256" key="4">
    <source>
        <dbReference type="ARBA" id="ARBA00022475"/>
    </source>
</evidence>
<reference evidence="11 12" key="1">
    <citation type="submission" date="2019-08" db="EMBL/GenBank/DDBJ databases">
        <authorList>
            <person name="Peeters C."/>
        </authorList>
    </citation>
    <scope>NUCLEOTIDE SEQUENCE [LARGE SCALE GENOMIC DNA]</scope>
    <source>
        <strain evidence="11 12">LMG 31106</strain>
    </source>
</reference>
<feature type="transmembrane region" description="Helical" evidence="9">
    <location>
        <begin position="287"/>
        <end position="306"/>
    </location>
</feature>
<dbReference type="InterPro" id="IPR036259">
    <property type="entry name" value="MFS_trans_sf"/>
</dbReference>
<evidence type="ECO:0000256" key="7">
    <source>
        <dbReference type="ARBA" id="ARBA00023136"/>
    </source>
</evidence>
<feature type="compositionally biased region" description="Gly residues" evidence="8">
    <location>
        <begin position="35"/>
        <end position="50"/>
    </location>
</feature>
<gene>
    <name evidence="11" type="ORF">PCE31106_02469</name>
</gene>
<organism evidence="11 12">
    <name type="scientific">Pandoraea cepalis</name>
    <dbReference type="NCBI Taxonomy" id="2508294"/>
    <lineage>
        <taxon>Bacteria</taxon>
        <taxon>Pseudomonadati</taxon>
        <taxon>Pseudomonadota</taxon>
        <taxon>Betaproteobacteria</taxon>
        <taxon>Burkholderiales</taxon>
        <taxon>Burkholderiaceae</taxon>
        <taxon>Pandoraea</taxon>
    </lineage>
</organism>
<evidence type="ECO:0000256" key="2">
    <source>
        <dbReference type="ARBA" id="ARBA00008537"/>
    </source>
</evidence>
<dbReference type="Pfam" id="PF07690">
    <property type="entry name" value="MFS_1"/>
    <property type="match status" value="1"/>
</dbReference>
<dbReference type="PROSITE" id="PS50850">
    <property type="entry name" value="MFS"/>
    <property type="match status" value="1"/>
</dbReference>
<dbReference type="OrthoDB" id="9807274at2"/>
<dbReference type="EMBL" id="CABPSL010000008">
    <property type="protein sequence ID" value="VVE08037.1"/>
    <property type="molecule type" value="Genomic_DNA"/>
</dbReference>
<dbReference type="Gene3D" id="1.20.1250.20">
    <property type="entry name" value="MFS general substrate transporter like domains"/>
    <property type="match status" value="1"/>
</dbReference>
<feature type="transmembrane region" description="Helical" evidence="9">
    <location>
        <begin position="67"/>
        <end position="86"/>
    </location>
</feature>
<dbReference type="InterPro" id="IPR011701">
    <property type="entry name" value="MFS"/>
</dbReference>
<dbReference type="PANTHER" id="PTHR42718">
    <property type="entry name" value="MAJOR FACILITATOR SUPERFAMILY MULTIDRUG TRANSPORTER MFSC"/>
    <property type="match status" value="1"/>
</dbReference>
<dbReference type="SUPFAM" id="SSF103473">
    <property type="entry name" value="MFS general substrate transporter"/>
    <property type="match status" value="1"/>
</dbReference>
<dbReference type="GO" id="GO:0005886">
    <property type="term" value="C:plasma membrane"/>
    <property type="evidence" value="ECO:0007669"/>
    <property type="project" value="UniProtKB-SubCell"/>
</dbReference>
<evidence type="ECO:0000256" key="1">
    <source>
        <dbReference type="ARBA" id="ARBA00004651"/>
    </source>
</evidence>
<accession>A0A5E4V702</accession>
<dbReference type="AlphaFoldDB" id="A0A5E4V702"/>